<dbReference type="PANTHER" id="PTHR31680:SF12">
    <property type="entry name" value="OS11G0587300 PROTEIN"/>
    <property type="match status" value="1"/>
</dbReference>
<organism evidence="4 5">
    <name type="scientific">Saponaria officinalis</name>
    <name type="common">Common soapwort</name>
    <name type="synonym">Lychnis saponaria</name>
    <dbReference type="NCBI Taxonomy" id="3572"/>
    <lineage>
        <taxon>Eukaryota</taxon>
        <taxon>Viridiplantae</taxon>
        <taxon>Streptophyta</taxon>
        <taxon>Embryophyta</taxon>
        <taxon>Tracheophyta</taxon>
        <taxon>Spermatophyta</taxon>
        <taxon>Magnoliopsida</taxon>
        <taxon>eudicotyledons</taxon>
        <taxon>Gunneridae</taxon>
        <taxon>Pentapetalae</taxon>
        <taxon>Caryophyllales</taxon>
        <taxon>Caryophyllaceae</taxon>
        <taxon>Caryophylleae</taxon>
        <taxon>Saponaria</taxon>
    </lineage>
</organism>
<feature type="compositionally biased region" description="Basic and acidic residues" evidence="1">
    <location>
        <begin position="159"/>
        <end position="178"/>
    </location>
</feature>
<feature type="region of interest" description="Disordered" evidence="1">
    <location>
        <begin position="331"/>
        <end position="469"/>
    </location>
</feature>
<dbReference type="GO" id="GO:0051513">
    <property type="term" value="P:regulation of monopolar cell growth"/>
    <property type="evidence" value="ECO:0007669"/>
    <property type="project" value="InterPro"/>
</dbReference>
<dbReference type="Pfam" id="PF14383">
    <property type="entry name" value="VARLMGL"/>
    <property type="match status" value="1"/>
</dbReference>
<feature type="compositionally biased region" description="Low complexity" evidence="1">
    <location>
        <begin position="143"/>
        <end position="158"/>
    </location>
</feature>
<dbReference type="AlphaFoldDB" id="A0AAW1JPR3"/>
<feature type="compositionally biased region" description="Basic and acidic residues" evidence="1">
    <location>
        <begin position="458"/>
        <end position="469"/>
    </location>
</feature>
<feature type="compositionally biased region" description="Polar residues" evidence="1">
    <location>
        <begin position="398"/>
        <end position="415"/>
    </location>
</feature>
<evidence type="ECO:0000259" key="3">
    <source>
        <dbReference type="Pfam" id="PF14383"/>
    </source>
</evidence>
<evidence type="ECO:0000313" key="4">
    <source>
        <dbReference type="EMBL" id="KAK9704953.1"/>
    </source>
</evidence>
<dbReference type="PANTHER" id="PTHR31680">
    <property type="entry name" value="LONGIFOLIA PROTEIN"/>
    <property type="match status" value="1"/>
</dbReference>
<dbReference type="Pfam" id="PF14309">
    <property type="entry name" value="DUF4378"/>
    <property type="match status" value="1"/>
</dbReference>
<protein>
    <recommendedName>
        <fullName evidence="6">DUF4378 domain-containing protein</fullName>
    </recommendedName>
</protein>
<dbReference type="InterPro" id="IPR025486">
    <property type="entry name" value="DUF4378"/>
</dbReference>
<reference evidence="4" key="1">
    <citation type="submission" date="2024-03" db="EMBL/GenBank/DDBJ databases">
        <title>WGS assembly of Saponaria officinalis var. Norfolk2.</title>
        <authorList>
            <person name="Jenkins J."/>
            <person name="Shu S."/>
            <person name="Grimwood J."/>
            <person name="Barry K."/>
            <person name="Goodstein D."/>
            <person name="Schmutz J."/>
            <person name="Leebens-Mack J."/>
            <person name="Osbourn A."/>
        </authorList>
    </citation>
    <scope>NUCLEOTIDE SEQUENCE [LARGE SCALE GENOMIC DNA]</scope>
    <source>
        <strain evidence="4">JIC</strain>
    </source>
</reference>
<name>A0AAW1JPR3_SAPOF</name>
<keyword evidence="5" id="KW-1185">Reference proteome</keyword>
<feature type="region of interest" description="Disordered" evidence="1">
    <location>
        <begin position="108"/>
        <end position="178"/>
    </location>
</feature>
<feature type="compositionally biased region" description="Basic and acidic residues" evidence="1">
    <location>
        <begin position="60"/>
        <end position="69"/>
    </location>
</feature>
<feature type="compositionally biased region" description="Polar residues" evidence="1">
    <location>
        <begin position="42"/>
        <end position="56"/>
    </location>
</feature>
<gene>
    <name evidence="4" type="ORF">RND81_07G022700</name>
</gene>
<accession>A0AAW1JPR3</accession>
<comment type="caution">
    <text evidence="4">The sequence shown here is derived from an EMBL/GenBank/DDBJ whole genome shotgun (WGS) entry which is preliminary data.</text>
</comment>
<evidence type="ECO:0000256" key="1">
    <source>
        <dbReference type="SAM" id="MobiDB-lite"/>
    </source>
</evidence>
<feature type="compositionally biased region" description="Basic and acidic residues" evidence="1">
    <location>
        <begin position="359"/>
        <end position="373"/>
    </location>
</feature>
<dbReference type="InterPro" id="IPR033334">
    <property type="entry name" value="LNG1/2"/>
</dbReference>
<feature type="domain" description="DUF3741" evidence="3">
    <location>
        <begin position="130"/>
        <end position="154"/>
    </location>
</feature>
<dbReference type="Proteomes" id="UP001443914">
    <property type="component" value="Unassembled WGS sequence"/>
</dbReference>
<sequence length="732" mass="81936">MAAKTAKTVREQNMEKQMGGCMAGFFNLFDRNHLHKRLPPAVNNSSSASLITSESPALSKDSEKIKPEKQPGVPEKTPVTPPPPAALAAAPLNFTREAPRLSLDSRAITDAKSGLRPRQIRVSTASNAADDEERRSPSVIARLMGLGPLPSSTSLSGSLEHDEPEKKVQLRRSTSESRSRHYCGFVDTPSFLPPVGNNRVENAVERKLDHTVVVNGRRQTVINNTRKSDNNYNNTKVRNQNQSNNNCRRLTVERRSYYDTADIFPPEVTVKQQQQSVTVYGEIERRLRVKGIDEPSKDLETLKHILEALQLKGLLHSSSTTTKSRKNVVLMKTTRSTSPIATARGRRLGVASSEPLVSPRRERMAKSPGRGDNRSSSPVLRRKGGPLSVETQRRGNETPVQSPRMTRPSDQTVNRSPRIRKSTVQIHRGERVHCGGPTFAEDEMSTVSGSSLSTSSHTDIERWREEEHRGGRNLLKRCDKLLNSIAEITTSSSSNSNSTELQPSPVSVLDSSFYKEDESSPSPVKKRTIEFKDEAVIELEDESWSPLSSSTRLLKLDNDIDTSNDSEFSYVSEVLRALHYFPEDNNLFDLIEKQSLIRGTRKPNSKASILQRKLIFDTISEILDRNTHLPPWKAVSIHGTRPMSDQIWSEFQKIRDHSPSEDLFEIICGVLKKDLAGDSTTGWVGFPVEMSEAVLDIERLIFKDLIGEIIRDLASIDGKNMRLQGLRRKLLF</sequence>
<dbReference type="EMBL" id="JBDFQZ010000007">
    <property type="protein sequence ID" value="KAK9704953.1"/>
    <property type="molecule type" value="Genomic_DNA"/>
</dbReference>
<feature type="compositionally biased region" description="Low complexity" evidence="1">
    <location>
        <begin position="445"/>
        <end position="457"/>
    </location>
</feature>
<feature type="region of interest" description="Disordered" evidence="1">
    <location>
        <begin position="40"/>
        <end position="87"/>
    </location>
</feature>
<feature type="domain" description="DUF4378" evidence="2">
    <location>
        <begin position="567"/>
        <end position="708"/>
    </location>
</feature>
<proteinExistence type="predicted"/>
<dbReference type="InterPro" id="IPR032795">
    <property type="entry name" value="DUF3741-assoc"/>
</dbReference>
<evidence type="ECO:0000259" key="2">
    <source>
        <dbReference type="Pfam" id="PF14309"/>
    </source>
</evidence>
<evidence type="ECO:0008006" key="6">
    <source>
        <dbReference type="Google" id="ProtNLM"/>
    </source>
</evidence>
<evidence type="ECO:0000313" key="5">
    <source>
        <dbReference type="Proteomes" id="UP001443914"/>
    </source>
</evidence>